<dbReference type="InterPro" id="IPR029058">
    <property type="entry name" value="AB_hydrolase_fold"/>
</dbReference>
<comment type="caution">
    <text evidence="2">The sequence shown here is derived from an EMBL/GenBank/DDBJ whole genome shotgun (WGS) entry which is preliminary data.</text>
</comment>
<feature type="non-terminal residue" evidence="2">
    <location>
        <position position="1"/>
    </location>
</feature>
<proteinExistence type="predicted"/>
<dbReference type="Pfam" id="PF12146">
    <property type="entry name" value="Hydrolase_4"/>
    <property type="match status" value="1"/>
</dbReference>
<protein>
    <recommendedName>
        <fullName evidence="1">Serine aminopeptidase S33 domain-containing protein</fullName>
    </recommendedName>
</protein>
<gene>
    <name evidence="2" type="ORF">S01H1_72951</name>
</gene>
<feature type="non-terminal residue" evidence="2">
    <location>
        <position position="243"/>
    </location>
</feature>
<dbReference type="PRINTS" id="PR00111">
    <property type="entry name" value="ABHYDROLASE"/>
</dbReference>
<evidence type="ECO:0000259" key="1">
    <source>
        <dbReference type="Pfam" id="PF12146"/>
    </source>
</evidence>
<reference evidence="2" key="1">
    <citation type="journal article" date="2014" name="Front. Microbiol.">
        <title>High frequency of phylogenetically diverse reductive dehalogenase-homologous genes in deep subseafloor sedimentary metagenomes.</title>
        <authorList>
            <person name="Kawai M."/>
            <person name="Futagami T."/>
            <person name="Toyoda A."/>
            <person name="Takaki Y."/>
            <person name="Nishi S."/>
            <person name="Hori S."/>
            <person name="Arai W."/>
            <person name="Tsubouchi T."/>
            <person name="Morono Y."/>
            <person name="Uchiyama I."/>
            <person name="Ito T."/>
            <person name="Fujiyama A."/>
            <person name="Inagaki F."/>
            <person name="Takami H."/>
        </authorList>
    </citation>
    <scope>NUCLEOTIDE SEQUENCE</scope>
    <source>
        <strain evidence="2">Expedition CK06-06</strain>
    </source>
</reference>
<name>X0X8F8_9ZZZZ</name>
<dbReference type="InterPro" id="IPR000073">
    <property type="entry name" value="AB_hydrolase_1"/>
</dbReference>
<feature type="domain" description="Serine aminopeptidase S33" evidence="1">
    <location>
        <begin position="19"/>
        <end position="243"/>
    </location>
</feature>
<accession>X0X8F8</accession>
<organism evidence="2">
    <name type="scientific">marine sediment metagenome</name>
    <dbReference type="NCBI Taxonomy" id="412755"/>
    <lineage>
        <taxon>unclassified sequences</taxon>
        <taxon>metagenomes</taxon>
        <taxon>ecological metagenomes</taxon>
    </lineage>
</organism>
<dbReference type="Gene3D" id="3.40.50.1820">
    <property type="entry name" value="alpha/beta hydrolase"/>
    <property type="match status" value="1"/>
</dbReference>
<dbReference type="SUPFAM" id="SSF53474">
    <property type="entry name" value="alpha/beta-Hydrolases"/>
    <property type="match status" value="1"/>
</dbReference>
<dbReference type="PANTHER" id="PTHR11614">
    <property type="entry name" value="PHOSPHOLIPASE-RELATED"/>
    <property type="match status" value="1"/>
</dbReference>
<dbReference type="EMBL" id="BARS01048706">
    <property type="protein sequence ID" value="GAG39340.1"/>
    <property type="molecule type" value="Genomic_DNA"/>
</dbReference>
<dbReference type="AlphaFoldDB" id="X0X8F8"/>
<sequence length="243" mass="26745">FTGRKGLSIYYQCWLPATNPKAILLVVHGWAEHSGRYTNLVNHFVPEGYAICALDHRGHGKSEGRRGYVERFSDYLDDLKTLFDIVRSEHGDTKIFLVGHSMGAIIATAYTVTVSHQQELAGLIVSGVGVKPGSSLSSALIPLARILSLLLPRLGIMVLDASAISQDKAVVDAYVNDPLVYRGKITCRFGAEMLATLRKLPSEMPEINLPILIMHGTADRLCDPEGSRILYERANSRDKTLKL</sequence>
<evidence type="ECO:0000313" key="2">
    <source>
        <dbReference type="EMBL" id="GAG39340.1"/>
    </source>
</evidence>
<dbReference type="InterPro" id="IPR051044">
    <property type="entry name" value="MAG_DAG_Lipase"/>
</dbReference>
<dbReference type="InterPro" id="IPR022742">
    <property type="entry name" value="Hydrolase_4"/>
</dbReference>